<organism evidence="2 3">
    <name type="scientific">Corynebacterium aquatimens</name>
    <dbReference type="NCBI Taxonomy" id="1190508"/>
    <lineage>
        <taxon>Bacteria</taxon>
        <taxon>Bacillati</taxon>
        <taxon>Actinomycetota</taxon>
        <taxon>Actinomycetes</taxon>
        <taxon>Mycobacteriales</taxon>
        <taxon>Corynebacteriaceae</taxon>
        <taxon>Corynebacterium</taxon>
    </lineage>
</organism>
<feature type="region of interest" description="Disordered" evidence="1">
    <location>
        <begin position="24"/>
        <end position="43"/>
    </location>
</feature>
<feature type="compositionally biased region" description="Polar residues" evidence="1">
    <location>
        <begin position="28"/>
        <end position="40"/>
    </location>
</feature>
<protein>
    <submittedName>
        <fullName evidence="2">Uncharacterized protein</fullName>
    </submittedName>
</protein>
<dbReference type="EMBL" id="JADOUE010000001">
    <property type="protein sequence ID" value="MBG6121239.1"/>
    <property type="molecule type" value="Genomic_DNA"/>
</dbReference>
<accession>A0A931DTN5</accession>
<name>A0A931DTN5_9CORY</name>
<evidence type="ECO:0000313" key="3">
    <source>
        <dbReference type="Proteomes" id="UP000658613"/>
    </source>
</evidence>
<dbReference type="AlphaFoldDB" id="A0A931DTN5"/>
<comment type="caution">
    <text evidence="2">The sequence shown here is derived from an EMBL/GenBank/DDBJ whole genome shotgun (WGS) entry which is preliminary data.</text>
</comment>
<keyword evidence="3" id="KW-1185">Reference proteome</keyword>
<evidence type="ECO:0000313" key="2">
    <source>
        <dbReference type="EMBL" id="MBG6121239.1"/>
    </source>
</evidence>
<reference evidence="2" key="1">
    <citation type="submission" date="2020-11" db="EMBL/GenBank/DDBJ databases">
        <title>Sequencing the genomes of 1000 actinobacteria strains.</title>
        <authorList>
            <person name="Klenk H.-P."/>
        </authorList>
    </citation>
    <scope>NUCLEOTIDE SEQUENCE</scope>
    <source>
        <strain evidence="2">DSM 45632</strain>
    </source>
</reference>
<evidence type="ECO:0000256" key="1">
    <source>
        <dbReference type="SAM" id="MobiDB-lite"/>
    </source>
</evidence>
<gene>
    <name evidence="2" type="ORF">IW254_000208</name>
</gene>
<sequence length="53" mass="6082">MVQSKPAKGKDKNCHVTFVAHWRDPRGKSSSKSFPSTKYDQPQKMAVAYEREI</sequence>
<proteinExistence type="predicted"/>
<dbReference type="Proteomes" id="UP000658613">
    <property type="component" value="Unassembled WGS sequence"/>
</dbReference>